<name>A0A927R4A5_9BACL</name>
<evidence type="ECO:0000313" key="1">
    <source>
        <dbReference type="EMBL" id="MBE1554658.1"/>
    </source>
</evidence>
<evidence type="ECO:0000313" key="2">
    <source>
        <dbReference type="Proteomes" id="UP000658225"/>
    </source>
</evidence>
<dbReference type="EMBL" id="JADBEL010000008">
    <property type="protein sequence ID" value="MBE1554658.1"/>
    <property type="molecule type" value="Genomic_DNA"/>
</dbReference>
<comment type="caution">
    <text evidence="1">The sequence shown here is derived from an EMBL/GenBank/DDBJ whole genome shotgun (WGS) entry which is preliminary data.</text>
</comment>
<dbReference type="AlphaFoldDB" id="A0A927R4A5"/>
<reference evidence="1" key="1">
    <citation type="submission" date="2020-10" db="EMBL/GenBank/DDBJ databases">
        <title>Genomic Encyclopedia of Type Strains, Phase IV (KMG-IV): sequencing the most valuable type-strain genomes for metagenomic binning, comparative biology and taxonomic classification.</title>
        <authorList>
            <person name="Goeker M."/>
        </authorList>
    </citation>
    <scope>NUCLEOTIDE SEQUENCE</scope>
    <source>
        <strain evidence="1">DSM 13886</strain>
    </source>
</reference>
<dbReference type="InterPro" id="IPR010106">
    <property type="entry name" value="RpnA"/>
</dbReference>
<dbReference type="Pfam" id="PF12784">
    <property type="entry name" value="PDDEXK_2"/>
    <property type="match status" value="1"/>
</dbReference>
<dbReference type="RefSeq" id="WP_338062429.1">
    <property type="nucleotide sequence ID" value="NZ_JADBEL010000008.1"/>
</dbReference>
<keyword evidence="2" id="KW-1185">Reference proteome</keyword>
<gene>
    <name evidence="1" type="ORF">H4683_001736</name>
</gene>
<sequence>MEIQFTNQYDMIKCSIYYWSGVYRTPIEKSMSYKELNPVIAINILNFDLLPQTYRFHTIARRLLAKGMDAEFVAESTDLDKERVLEIHAEML</sequence>
<protein>
    <submittedName>
        <fullName evidence="1">Uncharacterized protein</fullName>
    </submittedName>
</protein>
<organism evidence="1 2">
    <name type="scientific">Sporosarcina limicola</name>
    <dbReference type="NCBI Taxonomy" id="34101"/>
    <lineage>
        <taxon>Bacteria</taxon>
        <taxon>Bacillati</taxon>
        <taxon>Bacillota</taxon>
        <taxon>Bacilli</taxon>
        <taxon>Bacillales</taxon>
        <taxon>Caryophanaceae</taxon>
        <taxon>Sporosarcina</taxon>
    </lineage>
</organism>
<dbReference type="NCBIfam" id="TIGR01784">
    <property type="entry name" value="T_den_put_tspse"/>
    <property type="match status" value="1"/>
</dbReference>
<dbReference type="Proteomes" id="UP000658225">
    <property type="component" value="Unassembled WGS sequence"/>
</dbReference>
<accession>A0A927R4A5</accession>
<proteinExistence type="predicted"/>